<keyword evidence="1" id="KW-0812">Transmembrane</keyword>
<name>A0A0G1CF50_9BACT</name>
<sequence length="238" mass="26645">MDFTSAPSLPVQKHLFFRPLPSFTFKKLREKLAILYSGFVMSVEKTRTAPRVRLNAIFNKKRLGTALLVVVVLIAVGAGIRMYAINRARVQGATSITSLPNAKTVSINREFSIPVYDKDKQLSNPVRYTITEAQLTKQIVIKGQKATAVSGRTFLIINLKLVNDFNESLFLNTRNYVRIQPVGVDDRLAPEIHNDTVEVQPLSTKLTRIGLPVNENQTTFTLYVGEINGPKEEIPVSF</sequence>
<proteinExistence type="predicted"/>
<accession>A0A0G1CF50</accession>
<gene>
    <name evidence="2" type="ORF">UV59_C0026G0007</name>
</gene>
<feature type="transmembrane region" description="Helical" evidence="1">
    <location>
        <begin position="63"/>
        <end position="84"/>
    </location>
</feature>
<comment type="caution">
    <text evidence="2">The sequence shown here is derived from an EMBL/GenBank/DDBJ whole genome shotgun (WGS) entry which is preliminary data.</text>
</comment>
<evidence type="ECO:0000313" key="3">
    <source>
        <dbReference type="Proteomes" id="UP000034543"/>
    </source>
</evidence>
<dbReference type="EMBL" id="LCFB01000026">
    <property type="protein sequence ID" value="KKS84157.1"/>
    <property type="molecule type" value="Genomic_DNA"/>
</dbReference>
<evidence type="ECO:0008006" key="4">
    <source>
        <dbReference type="Google" id="ProtNLM"/>
    </source>
</evidence>
<dbReference type="STRING" id="1618436.UV59_C0026G0007"/>
<keyword evidence="1" id="KW-1133">Transmembrane helix</keyword>
<dbReference type="AlphaFoldDB" id="A0A0G1CF50"/>
<dbReference type="Proteomes" id="UP000034543">
    <property type="component" value="Unassembled WGS sequence"/>
</dbReference>
<keyword evidence="1" id="KW-0472">Membrane</keyword>
<organism evidence="2 3">
    <name type="scientific">Candidatus Gottesmanbacteria bacterium GW2011_GWA1_43_11</name>
    <dbReference type="NCBI Taxonomy" id="1618436"/>
    <lineage>
        <taxon>Bacteria</taxon>
        <taxon>Candidatus Gottesmaniibacteriota</taxon>
    </lineage>
</organism>
<protein>
    <recommendedName>
        <fullName evidence="4">DUF4352 domain-containing protein</fullName>
    </recommendedName>
</protein>
<reference evidence="2 3" key="1">
    <citation type="journal article" date="2015" name="Nature">
        <title>rRNA introns, odd ribosomes, and small enigmatic genomes across a large radiation of phyla.</title>
        <authorList>
            <person name="Brown C.T."/>
            <person name="Hug L.A."/>
            <person name="Thomas B.C."/>
            <person name="Sharon I."/>
            <person name="Castelle C.J."/>
            <person name="Singh A."/>
            <person name="Wilkins M.J."/>
            <person name="Williams K.H."/>
            <person name="Banfield J.F."/>
        </authorList>
    </citation>
    <scope>NUCLEOTIDE SEQUENCE [LARGE SCALE GENOMIC DNA]</scope>
</reference>
<evidence type="ECO:0000256" key="1">
    <source>
        <dbReference type="SAM" id="Phobius"/>
    </source>
</evidence>
<evidence type="ECO:0000313" key="2">
    <source>
        <dbReference type="EMBL" id="KKS84157.1"/>
    </source>
</evidence>